<dbReference type="STRING" id="7574.A0A1S3IFL4"/>
<evidence type="ECO:0000259" key="5">
    <source>
        <dbReference type="PROSITE" id="PS51659"/>
    </source>
</evidence>
<keyword evidence="4" id="KW-0472">Membrane</keyword>
<evidence type="ECO:0000256" key="3">
    <source>
        <dbReference type="PROSITE-ProRule" id="PRU00992"/>
    </source>
</evidence>
<dbReference type="Gene3D" id="2.30.30.40">
    <property type="entry name" value="SH3 Domains"/>
    <property type="match status" value="1"/>
</dbReference>
<evidence type="ECO:0000313" key="7">
    <source>
        <dbReference type="RefSeq" id="XP_013397055.1"/>
    </source>
</evidence>
<proteinExistence type="inferred from homology"/>
<organism evidence="6 7">
    <name type="scientific">Lingula anatina</name>
    <name type="common">Brachiopod</name>
    <name type="synonym">Lingula unguis</name>
    <dbReference type="NCBI Taxonomy" id="7574"/>
    <lineage>
        <taxon>Eukaryota</taxon>
        <taxon>Metazoa</taxon>
        <taxon>Spiralia</taxon>
        <taxon>Lophotrochozoa</taxon>
        <taxon>Brachiopoda</taxon>
        <taxon>Linguliformea</taxon>
        <taxon>Lingulata</taxon>
        <taxon>Lingulida</taxon>
        <taxon>Linguloidea</taxon>
        <taxon>Lingulidae</taxon>
        <taxon>Lingula</taxon>
    </lineage>
</organism>
<dbReference type="AlphaFoldDB" id="A0A1S3IFL4"/>
<dbReference type="GO" id="GO:0006487">
    <property type="term" value="P:protein N-linked glycosylation"/>
    <property type="evidence" value="ECO:0007669"/>
    <property type="project" value="TreeGrafter"/>
</dbReference>
<dbReference type="PANTHER" id="PTHR13132">
    <property type="entry name" value="ALPHA- 1,6 -FUCOSYLTRANSFERASE"/>
    <property type="match status" value="1"/>
</dbReference>
<feature type="transmembrane region" description="Helical" evidence="4">
    <location>
        <begin position="12"/>
        <end position="29"/>
    </location>
</feature>
<name>A0A1S3IFL4_LINAN</name>
<dbReference type="InParanoid" id="A0A1S3IFL4"/>
<dbReference type="OrthoDB" id="6435034at2759"/>
<reference evidence="7" key="1">
    <citation type="submission" date="2025-08" db="UniProtKB">
        <authorList>
            <consortium name="RefSeq"/>
        </authorList>
    </citation>
    <scope>IDENTIFICATION</scope>
    <source>
        <tissue evidence="7">Gonads</tissue>
    </source>
</reference>
<dbReference type="GO" id="GO:0046921">
    <property type="term" value="F:alpha-(1-&gt;6)-fucosyltransferase activity"/>
    <property type="evidence" value="ECO:0007669"/>
    <property type="project" value="TreeGrafter"/>
</dbReference>
<accession>A0A1S3IFL4</accession>
<dbReference type="PROSITE" id="PS51257">
    <property type="entry name" value="PROKAR_LIPOPROTEIN"/>
    <property type="match status" value="1"/>
</dbReference>
<evidence type="ECO:0000256" key="4">
    <source>
        <dbReference type="SAM" id="Phobius"/>
    </source>
</evidence>
<feature type="domain" description="GT23" evidence="5">
    <location>
        <begin position="169"/>
        <end position="457"/>
    </location>
</feature>
<dbReference type="PANTHER" id="PTHR13132:SF29">
    <property type="entry name" value="ALPHA-(1,6)-FUCOSYLTRANSFERASE"/>
    <property type="match status" value="1"/>
</dbReference>
<keyword evidence="1 3" id="KW-0328">Glycosyltransferase</keyword>
<dbReference type="KEGG" id="lak:106163886"/>
<evidence type="ECO:0000256" key="2">
    <source>
        <dbReference type="ARBA" id="ARBA00022679"/>
    </source>
</evidence>
<keyword evidence="2 3" id="KW-0808">Transferase</keyword>
<keyword evidence="4" id="KW-1133">Transmembrane helix</keyword>
<evidence type="ECO:0000256" key="1">
    <source>
        <dbReference type="ARBA" id="ARBA00022676"/>
    </source>
</evidence>
<keyword evidence="4" id="KW-0812">Transmembrane</keyword>
<dbReference type="InterPro" id="IPR045573">
    <property type="entry name" value="Fut8_N_cat"/>
</dbReference>
<sequence length="559" mass="63632">MQRVLLRTLGSILLGFGCVWLLLMGYLAMTPQRRDPYLEILPRVEEDFFEGNVNGAVNILHSDGSPSVQYTQMVRVMSSSVDTLHEYLTAKLNLINRLIEKDEDKTSIQGHLYDVLREGREQLSHMVTGMKKLQESDGFHTWRQKTSRDLGALVQRRLQFLQNPEDCAKAKKIVCTLDKECGFGCQMHHLVYCLATAYETERTLILNSKGWRYASDGWETVFRPLSNTCTDDSGSSRAKWGGTNHRNDTQVIDLPILDIVKPLPRSLPLAVPEDILRDLRLVHGNPAVWWVGQLARYLFRLQPKTRNYISGAARKLNFHGIVVGVHIRRTDKITTKEATRHELDEYMSFVEDYQQMTQFSRPAHLPRVYLATDDPDVVAEARRKYPQYRFLNDLSTSKSASEETRYSEASLLGIIMDTYFLSRTNFLVCTFSSQVCRLAYELMQTHHTDASAQYRSLDDTWYFGGGSHQLREILLAHIPLKDGNGELKLEPGDLVYSAIDNHNGYSNAKSLKTGEIGLFPSYKGIWASKSVKLPTYPNATFVDHAKFSTSNASNVKSEK</sequence>
<dbReference type="GeneID" id="106163886"/>
<comment type="similarity">
    <text evidence="3">Belongs to the glycosyltransferase 23 family.</text>
</comment>
<dbReference type="Gene3D" id="3.40.50.11350">
    <property type="match status" value="1"/>
</dbReference>
<dbReference type="PROSITE" id="PS51659">
    <property type="entry name" value="GT23"/>
    <property type="match status" value="1"/>
</dbReference>
<gene>
    <name evidence="7" type="primary">LOC106163886</name>
</gene>
<dbReference type="InterPro" id="IPR027350">
    <property type="entry name" value="GT23_dom"/>
</dbReference>
<dbReference type="RefSeq" id="XP_013397055.1">
    <property type="nucleotide sequence ID" value="XM_013541601.1"/>
</dbReference>
<dbReference type="Pfam" id="PF19745">
    <property type="entry name" value="FUT8_N_cat"/>
    <property type="match status" value="1"/>
</dbReference>
<dbReference type="FunCoup" id="A0A1S3IFL4">
    <property type="interactions" value="736"/>
</dbReference>
<dbReference type="CDD" id="cd11300">
    <property type="entry name" value="Fut8_like"/>
    <property type="match status" value="1"/>
</dbReference>
<keyword evidence="6" id="KW-1185">Reference proteome</keyword>
<dbReference type="Proteomes" id="UP000085678">
    <property type="component" value="Unplaced"/>
</dbReference>
<evidence type="ECO:0000313" key="6">
    <source>
        <dbReference type="Proteomes" id="UP000085678"/>
    </source>
</evidence>
<feature type="region of interest" description="Important for donor substrate binding" evidence="3">
    <location>
        <begin position="328"/>
        <end position="329"/>
    </location>
</feature>
<protein>
    <submittedName>
        <fullName evidence="7">Alpha-(1,6)-fucosyltransferase isoform X1</fullName>
    </submittedName>
</protein>